<keyword evidence="6" id="KW-1185">Reference proteome</keyword>
<dbReference type="PANTHER" id="PTHR12599:SF0">
    <property type="entry name" value="PTERIN-4-ALPHA-CARBINOLAMINE DEHYDRATASE"/>
    <property type="match status" value="1"/>
</dbReference>
<comment type="catalytic activity">
    <reaction evidence="1 4">
        <text>(4aS,6R)-4a-hydroxy-L-erythro-5,6,7,8-tetrahydrobiopterin = (6R)-L-erythro-6,7-dihydrobiopterin + H2O</text>
        <dbReference type="Rhea" id="RHEA:11920"/>
        <dbReference type="ChEBI" id="CHEBI:15377"/>
        <dbReference type="ChEBI" id="CHEBI:15642"/>
        <dbReference type="ChEBI" id="CHEBI:43120"/>
        <dbReference type="EC" id="4.2.1.96"/>
    </reaction>
</comment>
<accession>A0A1Y2K6Y4</accession>
<dbReference type="PANTHER" id="PTHR12599">
    <property type="entry name" value="PTERIN-4-ALPHA-CARBINOLAMINE DEHYDRATASE"/>
    <property type="match status" value="1"/>
</dbReference>
<dbReference type="GO" id="GO:0008124">
    <property type="term" value="F:4-alpha-hydroxytetrahydrobiopterin dehydratase activity"/>
    <property type="evidence" value="ECO:0007669"/>
    <property type="project" value="UniProtKB-UniRule"/>
</dbReference>
<dbReference type="SUPFAM" id="SSF55248">
    <property type="entry name" value="PCD-like"/>
    <property type="match status" value="1"/>
</dbReference>
<name>A0A1Y2K6Y4_9PROT</name>
<organism evidence="5 6">
    <name type="scientific">Magnetofaba australis IT-1</name>
    <dbReference type="NCBI Taxonomy" id="1434232"/>
    <lineage>
        <taxon>Bacteria</taxon>
        <taxon>Pseudomonadati</taxon>
        <taxon>Pseudomonadota</taxon>
        <taxon>Magnetococcia</taxon>
        <taxon>Magnetococcales</taxon>
        <taxon>Magnetococcaceae</taxon>
        <taxon>Magnetofaba</taxon>
    </lineage>
</organism>
<dbReference type="AlphaFoldDB" id="A0A1Y2K6Y4"/>
<evidence type="ECO:0000256" key="4">
    <source>
        <dbReference type="HAMAP-Rule" id="MF_00434"/>
    </source>
</evidence>
<comment type="similarity">
    <text evidence="2 4">Belongs to the pterin-4-alpha-carbinolamine dehydratase family.</text>
</comment>
<protein>
    <recommendedName>
        <fullName evidence="4">Putative pterin-4-alpha-carbinolamine dehydratase</fullName>
        <shortName evidence="4">PHS</shortName>
        <ecNumber evidence="4">4.2.1.96</ecNumber>
    </recommendedName>
    <alternativeName>
        <fullName evidence="4">4-alpha-hydroxy-tetrahydropterin dehydratase</fullName>
    </alternativeName>
    <alternativeName>
        <fullName evidence="4">Pterin carbinolamine dehydratase</fullName>
        <shortName evidence="4">PCD</shortName>
    </alternativeName>
</protein>
<dbReference type="EMBL" id="LVJN01000018">
    <property type="protein sequence ID" value="OSM05313.1"/>
    <property type="molecule type" value="Genomic_DNA"/>
</dbReference>
<proteinExistence type="inferred from homology"/>
<dbReference type="HAMAP" id="MF_00434">
    <property type="entry name" value="Pterin_4_alpha"/>
    <property type="match status" value="1"/>
</dbReference>
<dbReference type="EC" id="4.2.1.96" evidence="4"/>
<dbReference type="Proteomes" id="UP000194003">
    <property type="component" value="Unassembled WGS sequence"/>
</dbReference>
<reference evidence="5 6" key="1">
    <citation type="journal article" date="2016" name="BMC Genomics">
        <title>Combined genomic and structural analyses of a cultured magnetotactic bacterium reveals its niche adaptation to a dynamic environment.</title>
        <authorList>
            <person name="Araujo A.C."/>
            <person name="Morillo V."/>
            <person name="Cypriano J."/>
            <person name="Teixeira L.C."/>
            <person name="Leao P."/>
            <person name="Lyra S."/>
            <person name="Almeida L.G."/>
            <person name="Bazylinski D.A."/>
            <person name="Vasconcellos A.T."/>
            <person name="Abreu F."/>
            <person name="Lins U."/>
        </authorList>
    </citation>
    <scope>NUCLEOTIDE SEQUENCE [LARGE SCALE GENOMIC DNA]</scope>
    <source>
        <strain evidence="5 6">IT-1</strain>
    </source>
</reference>
<evidence type="ECO:0000313" key="5">
    <source>
        <dbReference type="EMBL" id="OSM05313.1"/>
    </source>
</evidence>
<comment type="caution">
    <text evidence="5">The sequence shown here is derived from an EMBL/GenBank/DDBJ whole genome shotgun (WGS) entry which is preliminary data.</text>
</comment>
<dbReference type="InterPro" id="IPR001533">
    <property type="entry name" value="Pterin_deHydtase"/>
</dbReference>
<evidence type="ECO:0000256" key="2">
    <source>
        <dbReference type="ARBA" id="ARBA00006472"/>
    </source>
</evidence>
<gene>
    <name evidence="5" type="primary">phhB</name>
    <name evidence="5" type="ORF">MAIT1_03486</name>
</gene>
<sequence length="109" mass="12348">MEKHSAEKALMLMGSLNPNWRLNESATQITRRFEFADYHRTMAFVNAAAWVAHCEDHHPMMTHNYNYCEVSFWTHAIGGLSDNDFICAAKIDQVFDQQIPAEGVACAVA</sequence>
<evidence type="ECO:0000313" key="6">
    <source>
        <dbReference type="Proteomes" id="UP000194003"/>
    </source>
</evidence>
<keyword evidence="3 4" id="KW-0456">Lyase</keyword>
<evidence type="ECO:0000256" key="3">
    <source>
        <dbReference type="ARBA" id="ARBA00023239"/>
    </source>
</evidence>
<dbReference type="GO" id="GO:0006729">
    <property type="term" value="P:tetrahydrobiopterin biosynthetic process"/>
    <property type="evidence" value="ECO:0007669"/>
    <property type="project" value="InterPro"/>
</dbReference>
<dbReference type="STRING" id="1434232.MAIT1_03486"/>
<evidence type="ECO:0000256" key="1">
    <source>
        <dbReference type="ARBA" id="ARBA00001554"/>
    </source>
</evidence>
<dbReference type="CDD" id="cd00913">
    <property type="entry name" value="PCD_DCoH_subfamily_a"/>
    <property type="match status" value="1"/>
</dbReference>
<dbReference type="InterPro" id="IPR036428">
    <property type="entry name" value="PCD_sf"/>
</dbReference>
<dbReference type="Gene3D" id="3.30.1360.20">
    <property type="entry name" value="Transcriptional coactivator/pterin dehydratase"/>
    <property type="match status" value="1"/>
</dbReference>
<dbReference type="Pfam" id="PF01329">
    <property type="entry name" value="Pterin_4a"/>
    <property type="match status" value="1"/>
</dbReference>